<keyword evidence="1" id="KW-0732">Signal</keyword>
<dbReference type="Proteomes" id="UP001198602">
    <property type="component" value="Unassembled WGS sequence"/>
</dbReference>
<dbReference type="RefSeq" id="WP_225240397.1">
    <property type="nucleotide sequence ID" value="NZ_JAHYBX010000012.1"/>
</dbReference>
<accession>A0ABS7YEW5</accession>
<name>A0ABS7YEW5_9BURK</name>
<dbReference type="Pfam" id="PF07589">
    <property type="entry name" value="PEP-CTERM"/>
    <property type="match status" value="1"/>
</dbReference>
<proteinExistence type="predicted"/>
<dbReference type="EMBL" id="JAHYBX010000012">
    <property type="protein sequence ID" value="MCA1858239.1"/>
    <property type="molecule type" value="Genomic_DNA"/>
</dbReference>
<evidence type="ECO:0000259" key="2">
    <source>
        <dbReference type="Pfam" id="PF07589"/>
    </source>
</evidence>
<feature type="chain" id="PRO_5046504791" evidence="1">
    <location>
        <begin position="21"/>
        <end position="217"/>
    </location>
</feature>
<organism evidence="3 4">
    <name type="scientific">Massilia hydrophila</name>
    <dbReference type="NCBI Taxonomy" id="3044279"/>
    <lineage>
        <taxon>Bacteria</taxon>
        <taxon>Pseudomonadati</taxon>
        <taxon>Pseudomonadota</taxon>
        <taxon>Betaproteobacteria</taxon>
        <taxon>Burkholderiales</taxon>
        <taxon>Oxalobacteraceae</taxon>
        <taxon>Telluria group</taxon>
        <taxon>Massilia</taxon>
    </lineage>
</organism>
<protein>
    <submittedName>
        <fullName evidence="3">PEP-CTERM sorting domain-containing protein</fullName>
    </submittedName>
</protein>
<keyword evidence="4" id="KW-1185">Reference proteome</keyword>
<evidence type="ECO:0000313" key="3">
    <source>
        <dbReference type="EMBL" id="MCA1858239.1"/>
    </source>
</evidence>
<feature type="signal peptide" evidence="1">
    <location>
        <begin position="1"/>
        <end position="20"/>
    </location>
</feature>
<dbReference type="Gene3D" id="2.60.120.200">
    <property type="match status" value="1"/>
</dbReference>
<feature type="domain" description="Ice-binding protein C-terminal" evidence="2">
    <location>
        <begin position="193"/>
        <end position="216"/>
    </location>
</feature>
<dbReference type="NCBIfam" id="TIGR02595">
    <property type="entry name" value="PEP_CTERM"/>
    <property type="match status" value="1"/>
</dbReference>
<gene>
    <name evidence="3" type="ORF">LE190_20225</name>
</gene>
<dbReference type="InterPro" id="IPR013424">
    <property type="entry name" value="Ice-binding_C"/>
</dbReference>
<evidence type="ECO:0000256" key="1">
    <source>
        <dbReference type="SAM" id="SignalP"/>
    </source>
</evidence>
<evidence type="ECO:0000313" key="4">
    <source>
        <dbReference type="Proteomes" id="UP001198602"/>
    </source>
</evidence>
<sequence>MMKKLILALAFAAATSTAQAAVVVEENFDKVEALAGQGWLFQTRSIPSTASSGWTQGLAAIFEAHTPPSDAYIASSFELVPEGSFVDDRLFTPAFSVAHGASATFYLRGEQFEDFFDLLSFGFTNGSGTEPEDFILVQTIVVPTDDWTAFTITLGAQGPGATARLGFRHFGPYDTANIVALDTLRIEIPDAGAIPEPASLLIMGLGLAGLPLARRRH</sequence>
<dbReference type="NCBIfam" id="NF038128">
    <property type="entry name" value="choice_anch_J"/>
    <property type="match status" value="1"/>
</dbReference>
<comment type="caution">
    <text evidence="3">The sequence shown here is derived from an EMBL/GenBank/DDBJ whole genome shotgun (WGS) entry which is preliminary data.</text>
</comment>
<reference evidence="3 4" key="1">
    <citation type="submission" date="2021-07" db="EMBL/GenBank/DDBJ databases">
        <title>Characterization of Violacein-producing bacteria and related species.</title>
        <authorList>
            <person name="Wilson H.S."/>
            <person name="De Leon M.E."/>
        </authorList>
    </citation>
    <scope>NUCLEOTIDE SEQUENCE [LARGE SCALE GENOMIC DNA]</scope>
    <source>
        <strain evidence="3 4">HSC-2F05</strain>
    </source>
</reference>